<feature type="domain" description="RES" evidence="2">
    <location>
        <begin position="223"/>
        <end position="380"/>
    </location>
</feature>
<feature type="region of interest" description="Disordered" evidence="1">
    <location>
        <begin position="385"/>
        <end position="404"/>
    </location>
</feature>
<dbReference type="Proteomes" id="UP000231259">
    <property type="component" value="Unassembled WGS sequence"/>
</dbReference>
<gene>
    <name evidence="3" type="ORF">P775_07905</name>
</gene>
<dbReference type="RefSeq" id="WP_099910399.1">
    <property type="nucleotide sequence ID" value="NZ_AWWI01000059.1"/>
</dbReference>
<evidence type="ECO:0000256" key="1">
    <source>
        <dbReference type="SAM" id="MobiDB-lite"/>
    </source>
</evidence>
<protein>
    <recommendedName>
        <fullName evidence="2">RES domain-containing protein</fullName>
    </recommendedName>
</protein>
<organism evidence="3 4">
    <name type="scientific">Puniceibacterium antarcticum</name>
    <dbReference type="NCBI Taxonomy" id="1206336"/>
    <lineage>
        <taxon>Bacteria</taxon>
        <taxon>Pseudomonadati</taxon>
        <taxon>Pseudomonadota</taxon>
        <taxon>Alphaproteobacteria</taxon>
        <taxon>Rhodobacterales</taxon>
        <taxon>Paracoccaceae</taxon>
        <taxon>Puniceibacterium</taxon>
    </lineage>
</organism>
<accession>A0A2G8RGT4</accession>
<dbReference type="SMART" id="SM00953">
    <property type="entry name" value="RES"/>
    <property type="match status" value="1"/>
</dbReference>
<dbReference type="AlphaFoldDB" id="A0A2G8RGT4"/>
<comment type="caution">
    <text evidence="3">The sequence shown here is derived from an EMBL/GenBank/DDBJ whole genome shotgun (WGS) entry which is preliminary data.</text>
</comment>
<evidence type="ECO:0000313" key="4">
    <source>
        <dbReference type="Proteomes" id="UP000231259"/>
    </source>
</evidence>
<dbReference type="Pfam" id="PF08808">
    <property type="entry name" value="RES"/>
    <property type="match status" value="1"/>
</dbReference>
<keyword evidence="4" id="KW-1185">Reference proteome</keyword>
<proteinExistence type="predicted"/>
<evidence type="ECO:0000259" key="2">
    <source>
        <dbReference type="SMART" id="SM00953"/>
    </source>
</evidence>
<reference evidence="3 4" key="1">
    <citation type="submission" date="2013-09" db="EMBL/GenBank/DDBJ databases">
        <title>Genome sequencing of Phaeobacter antarcticus sp. nov. SM1211.</title>
        <authorList>
            <person name="Zhang X.-Y."/>
            <person name="Liu C."/>
            <person name="Chen X.-L."/>
            <person name="Xie B.-B."/>
            <person name="Qin Q.-L."/>
            <person name="Rong J.-C."/>
            <person name="Zhang Y.-Z."/>
        </authorList>
    </citation>
    <scope>NUCLEOTIDE SEQUENCE [LARGE SCALE GENOMIC DNA]</scope>
    <source>
        <strain evidence="3 4">SM1211</strain>
    </source>
</reference>
<dbReference type="InterPro" id="IPR014914">
    <property type="entry name" value="RES_dom"/>
</dbReference>
<name>A0A2G8RGT4_9RHOB</name>
<sequence>MADSNDTKICTNCVGEPFLHGLIEQNGTTDACSYCGAAEEVCISLEELADHIEGAFERHYERTSDQPDMYESMLLRDRESDYDWDRHGEPVLYAISEAASIEEEVAQDVLDLLEERHADLEMAQMGEECDFSSESHYELKSIEDHEFAFEFNALERSLKSESRFFSQGAVTFLARLFSNIDGLQTDEGRSVTVTAGPEANITGFFRARLFHNGDELDAALARPDLHVGPPPSRMARAGRMNAHGISVFYGATDPGVALAEVRPPVGSRAVVARFDLVRQVRLLDVEALHSVYVEGSIFDPNHLDQLALSKFLGRLSDRITMPVMPDDEPTEYLITQMISDYLAQRPLPCLDGILFPSVQCPGNHRNVVLFHHASRVLQLQFPEGTELSASQSHSTDEGPEPDYSVFEEVPAPNDEPAEVLGEKNNVPNFTFILDTHSRGFNFDDDYREESLRVIESMVSVHHVRSVTFGTDTFSVNRHRSVNREPPF</sequence>
<dbReference type="EMBL" id="AWWI01000059">
    <property type="protein sequence ID" value="PIL20740.1"/>
    <property type="molecule type" value="Genomic_DNA"/>
</dbReference>
<evidence type="ECO:0000313" key="3">
    <source>
        <dbReference type="EMBL" id="PIL20740.1"/>
    </source>
</evidence>
<dbReference type="OrthoDB" id="1425103at2"/>